<protein>
    <submittedName>
        <fullName evidence="1">Uncharacterized protein</fullName>
    </submittedName>
</protein>
<dbReference type="Proteomes" id="UP001055811">
    <property type="component" value="Linkage Group LG09"/>
</dbReference>
<organism evidence="1 2">
    <name type="scientific">Cichorium intybus</name>
    <name type="common">Chicory</name>
    <dbReference type="NCBI Taxonomy" id="13427"/>
    <lineage>
        <taxon>Eukaryota</taxon>
        <taxon>Viridiplantae</taxon>
        <taxon>Streptophyta</taxon>
        <taxon>Embryophyta</taxon>
        <taxon>Tracheophyta</taxon>
        <taxon>Spermatophyta</taxon>
        <taxon>Magnoliopsida</taxon>
        <taxon>eudicotyledons</taxon>
        <taxon>Gunneridae</taxon>
        <taxon>Pentapetalae</taxon>
        <taxon>asterids</taxon>
        <taxon>campanulids</taxon>
        <taxon>Asterales</taxon>
        <taxon>Asteraceae</taxon>
        <taxon>Cichorioideae</taxon>
        <taxon>Cichorieae</taxon>
        <taxon>Cichoriinae</taxon>
        <taxon>Cichorium</taxon>
    </lineage>
</organism>
<comment type="caution">
    <text evidence="1">The sequence shown here is derived from an EMBL/GenBank/DDBJ whole genome shotgun (WGS) entry which is preliminary data.</text>
</comment>
<evidence type="ECO:0000313" key="2">
    <source>
        <dbReference type="Proteomes" id="UP001055811"/>
    </source>
</evidence>
<dbReference type="EMBL" id="CM042017">
    <property type="protein sequence ID" value="KAI3691095.1"/>
    <property type="molecule type" value="Genomic_DNA"/>
</dbReference>
<sequence length="82" mass="9454">MPAHVRLAYIQTVNHPAEQAESSWQWFISSERKSILRKISQNGRLKVQDDAHVISTKKPISISAFLLKISRQIIEYPGFHLI</sequence>
<proteinExistence type="predicted"/>
<name>A0ACB8Z1E4_CICIN</name>
<reference evidence="2" key="1">
    <citation type="journal article" date="2022" name="Mol. Ecol. Resour.">
        <title>The genomes of chicory, endive, great burdock and yacon provide insights into Asteraceae palaeo-polyploidization history and plant inulin production.</title>
        <authorList>
            <person name="Fan W."/>
            <person name="Wang S."/>
            <person name="Wang H."/>
            <person name="Wang A."/>
            <person name="Jiang F."/>
            <person name="Liu H."/>
            <person name="Zhao H."/>
            <person name="Xu D."/>
            <person name="Zhang Y."/>
        </authorList>
    </citation>
    <scope>NUCLEOTIDE SEQUENCE [LARGE SCALE GENOMIC DNA]</scope>
    <source>
        <strain evidence="2">cv. Punajuju</strain>
    </source>
</reference>
<keyword evidence="2" id="KW-1185">Reference proteome</keyword>
<gene>
    <name evidence="1" type="ORF">L2E82_49312</name>
</gene>
<evidence type="ECO:0000313" key="1">
    <source>
        <dbReference type="EMBL" id="KAI3691095.1"/>
    </source>
</evidence>
<accession>A0ACB8Z1E4</accession>
<reference evidence="1 2" key="2">
    <citation type="journal article" date="2022" name="Mol. Ecol. Resour.">
        <title>The genomes of chicory, endive, great burdock and yacon provide insights into Asteraceae paleo-polyploidization history and plant inulin production.</title>
        <authorList>
            <person name="Fan W."/>
            <person name="Wang S."/>
            <person name="Wang H."/>
            <person name="Wang A."/>
            <person name="Jiang F."/>
            <person name="Liu H."/>
            <person name="Zhao H."/>
            <person name="Xu D."/>
            <person name="Zhang Y."/>
        </authorList>
    </citation>
    <scope>NUCLEOTIDE SEQUENCE [LARGE SCALE GENOMIC DNA]</scope>
    <source>
        <strain evidence="2">cv. Punajuju</strain>
        <tissue evidence="1">Leaves</tissue>
    </source>
</reference>